<name>A0A077ZV07_STYLE</name>
<accession>A0A077ZV07</accession>
<evidence type="ECO:0000313" key="2">
    <source>
        <dbReference type="Proteomes" id="UP000039865"/>
    </source>
</evidence>
<proteinExistence type="predicted"/>
<reference evidence="1 2" key="1">
    <citation type="submission" date="2014-06" db="EMBL/GenBank/DDBJ databases">
        <authorList>
            <person name="Swart Estienne"/>
        </authorList>
    </citation>
    <scope>NUCLEOTIDE SEQUENCE [LARGE SCALE GENOMIC DNA]</scope>
    <source>
        <strain evidence="1 2">130c</strain>
    </source>
</reference>
<organism evidence="1 2">
    <name type="scientific">Stylonychia lemnae</name>
    <name type="common">Ciliate</name>
    <dbReference type="NCBI Taxonomy" id="5949"/>
    <lineage>
        <taxon>Eukaryota</taxon>
        <taxon>Sar</taxon>
        <taxon>Alveolata</taxon>
        <taxon>Ciliophora</taxon>
        <taxon>Intramacronucleata</taxon>
        <taxon>Spirotrichea</taxon>
        <taxon>Stichotrichia</taxon>
        <taxon>Sporadotrichida</taxon>
        <taxon>Oxytrichidae</taxon>
        <taxon>Stylonychinae</taxon>
        <taxon>Stylonychia</taxon>
    </lineage>
</organism>
<sequence length="273" mass="31506">MKKERSQKIVQLAKMVAYQSTDCSNQGVKSQSKIATNYGGIPLITKKNASPTLKQASNLRDHTFKLDQTFSDQKILVSDSQTYKPINFQPQMKFSRQNIANIARQEYSVMQTQTQKYMFPQEVDINKSQSQQTLNFTIQLREAKETSEQDCKSVKGGLRNKNYEQITGQMINVTENDFNGTIETSNSQESQIDLKKNINQQKVKKQVKFQDVSQTTSESPGIFQCSPYYKSQVKIKLLDQNKFAHLQRKDYQIFENRLSLQDQKFIPNQKIVS</sequence>
<dbReference type="Proteomes" id="UP000039865">
    <property type="component" value="Unassembled WGS sequence"/>
</dbReference>
<dbReference type="AlphaFoldDB" id="A0A077ZV07"/>
<gene>
    <name evidence="1" type="primary">Contig11895.g12728</name>
    <name evidence="1" type="ORF">STYLEM_2401</name>
</gene>
<dbReference type="InParanoid" id="A0A077ZV07"/>
<protein>
    <submittedName>
        <fullName evidence="1">Uncharacterized protein</fullName>
    </submittedName>
</protein>
<evidence type="ECO:0000313" key="1">
    <source>
        <dbReference type="EMBL" id="CDW73424.1"/>
    </source>
</evidence>
<dbReference type="EMBL" id="CCKQ01002333">
    <property type="protein sequence ID" value="CDW73424.1"/>
    <property type="molecule type" value="Genomic_DNA"/>
</dbReference>
<keyword evidence="2" id="KW-1185">Reference proteome</keyword>